<evidence type="ECO:0000313" key="4">
    <source>
        <dbReference type="EMBL" id="MCU6791284.1"/>
    </source>
</evidence>
<dbReference type="InterPro" id="IPR010496">
    <property type="entry name" value="AL/BT2_dom"/>
</dbReference>
<dbReference type="Gene3D" id="3.20.20.190">
    <property type="entry name" value="Phosphatidylinositol (PI) phosphodiesterase"/>
    <property type="match status" value="2"/>
</dbReference>
<feature type="region of interest" description="Disordered" evidence="1">
    <location>
        <begin position="1525"/>
        <end position="1558"/>
    </location>
</feature>
<evidence type="ECO:0000259" key="3">
    <source>
        <dbReference type="PROSITE" id="PS51704"/>
    </source>
</evidence>
<dbReference type="PROSITE" id="PS51272">
    <property type="entry name" value="SLH"/>
    <property type="match status" value="3"/>
</dbReference>
<dbReference type="Gene3D" id="2.60.40.1190">
    <property type="match status" value="1"/>
</dbReference>
<dbReference type="RefSeq" id="WP_262682869.1">
    <property type="nucleotide sequence ID" value="NZ_JAOQIO010000007.1"/>
</dbReference>
<dbReference type="Gene3D" id="2.60.120.560">
    <property type="entry name" value="Exo-inulinase, domain 1"/>
    <property type="match status" value="2"/>
</dbReference>
<dbReference type="SUPFAM" id="SSF49344">
    <property type="entry name" value="CBD9-like"/>
    <property type="match status" value="1"/>
</dbReference>
<feature type="domain" description="SLH" evidence="2">
    <location>
        <begin position="1817"/>
        <end position="1880"/>
    </location>
</feature>
<feature type="compositionally biased region" description="Gly residues" evidence="1">
    <location>
        <begin position="1543"/>
        <end position="1554"/>
    </location>
</feature>
<dbReference type="InterPro" id="IPR030395">
    <property type="entry name" value="GP_PDE_dom"/>
</dbReference>
<feature type="compositionally biased region" description="Low complexity" evidence="1">
    <location>
        <begin position="1526"/>
        <end position="1542"/>
    </location>
</feature>
<dbReference type="PANTHER" id="PTHR46211">
    <property type="entry name" value="GLYCEROPHOSPHORYL DIESTER PHOSPHODIESTERASE"/>
    <property type="match status" value="1"/>
</dbReference>
<name>A0ABT2U9G7_9BACL</name>
<sequence length="1947" mass="210399">MKKHAKYVVVIMIISLISGMFQTPMLPSEVHAADAGRKSLDVKKTLTAPVIDGKLDDSVWKIDQPMNARVGEGAFKDSKFGLLWDNKYLYMGIQADDDTLTSGGTGNWFEQDNINVFLDPKLHQSTPYVADDMQLGFVYKPNTTVPEFHYGAAANGQAAKDDKKILRAINKTATVWSLEVALPWDMINFDPVLKKQLGLEIGATDRYDTDPAKNRTSFWSAYNSFSFWNDTSGFGTITLVDSSPISGSPNNVILQENFDSYATGQLPNGWVSDINAGSTPFSVVKDTYGNGRMTFNGNTAGQQSRIMAPVQWDNYVVEADVRFDAWLNTGRWGSIMFRAPSTGKPPYSQMAIKPNGIIEVAYRKPDGNWVSPITITGSALALNKDYTMKVRVFDNHVQDYFKDKSAPAFDLKGDKFLTPDVLPERGAIGFQGDQSIVSFDNLKVTRITADRLDMTMPGTLEALTGPASVTASVYYSDGVTDSPSDGRVKLYSLDESIIRIIDNKIYPIKPGKAMVKAVYYNQEVSKEITVTPSLTGIKATSIKHDDGYILATAGQDVLLNSVIFKAEFNDFSTGTIKGDELTWTPSSPDVVVANGKITAQTKGVYTLNAAASGATANMALVVKNAGDSEYTLYEENFDNAAEGSLPQGWTRKEGTTVGAAVVKSGAFELNASTAPDNPSRVLLPDYLGLFGNYRIEADVTHLTANDAARWHSIMYRIQNNDYPYYQMAVRKDATASNGIEFAERTAANAWNVMETGSNSEAIDAAKLYHYTVKAHGSRVQELINDRVIVDSNAATAYTKGRIGLQSNGSKMKVDNIRITLQQEALPPMPSERFVQVTEPESRISMAPSVITELKTMKDLTALTGPVLPATVMVHVNSDLKVTDPTGQTEVASLDAILDTIGNRMIPAFYVKDEQAVDKLMDALKNKGVEDAFVISDKGDLVKRARTAYPMIRGIVDFSNIKDVTQEGLLDIRRQTTRSLAKIALLPQSAASMDNVAYLQQRLIVVWSKEAAGATGHSLSMHSLITAGVNGIVTDSPNEAFTAFQLYSNNTTLIRKPYIIGHRGMPTSAPENTIESDKLGLDNGADFIENDIYVTKDNRLVIIHDAELSHTTDGAGNVEDFTLEQLKKLNANKPFPTGFPYVQIPTLDEQIELAASRGKMVMAEIKTSTPAAVAAYVKLLKEMKAEGLVDSMSFSSNQLKLLADQMPEMPSGLLVNNISSNETNANKSLRDALRTVQGLNATFNVGYYGIGKNFLEATKHRGLIVSPWTINNQDDLKNLFALGAYGLTTDYALWAADWAASVKPEKDNYVLLKDEGLSLHATVETYKGTKSIVTPEVVLLDGQDFIGVDQGKVTAKKSGTAHVLLRYTAAMDASRKYDLYTKPITIEVKGQEPENPGGNPGENPGGNPGENPGGNPGGNPGENPGGNPGENPGGGNPNPEPVTYTLSVDPKQYTIIVGREQNIDNVTYLSAKDSQIVTPYAAYTPRDNTIVSVENGKMRALLTGSTVIDVVYRNTTASIDVTVVLKPSNSSSGGSSTTPDTSGTGTGTSGTGNNGDGKQSVKLEAVEGKLDAGQLRNAFAAGTRVEVHMTSEKLELSAAGLLDASQINGSTLIITGDSNAAYYLPLSTLNLTGLAQQLGVSVNDLSIQVTIKKLDDSMAAAVAAAVVKAGGQQIATAVDFDVQAVNKSGQSLPISFGSTYVARELKLGKEVDFKKATGVQFIPETKMLRFVPTVFETKDGLTTATLKRNGNSMYTVMENNKSFTDLANHWAKADVELLANKLVVDGVSDSRFEGDRNISRSEFAALLVRALGISPTAAKSDFRDVASDAWYAPEVAAAAKVGLISGYEDGTFRPDREITREEQAAMVIRAMSFVSVDTAISAAQQSETLAPFKDANKIAWAKSEVATAVHAGLMNGMTPDTLDLASYATRAQSAVILKRFLSKVNFIN</sequence>
<protein>
    <submittedName>
        <fullName evidence="4">Glycerophosphodiester phosphodiesterase family protein</fullName>
    </submittedName>
</protein>
<reference evidence="4 5" key="1">
    <citation type="submission" date="2022-09" db="EMBL/GenBank/DDBJ databases">
        <authorList>
            <person name="Han X.L."/>
            <person name="Wang Q."/>
            <person name="Lu T."/>
        </authorList>
    </citation>
    <scope>NUCLEOTIDE SEQUENCE [LARGE SCALE GENOMIC DNA]</scope>
    <source>
        <strain evidence="4 5">WQ 127069</strain>
    </source>
</reference>
<evidence type="ECO:0000256" key="1">
    <source>
        <dbReference type="SAM" id="MobiDB-lite"/>
    </source>
</evidence>
<dbReference type="Gene3D" id="2.60.40.1080">
    <property type="match status" value="1"/>
</dbReference>
<dbReference type="SUPFAM" id="SSF51695">
    <property type="entry name" value="PLC-like phosphodiesterases"/>
    <property type="match status" value="1"/>
</dbReference>
<dbReference type="Pfam" id="PF06439">
    <property type="entry name" value="3keto-disac_hyd"/>
    <property type="match status" value="1"/>
</dbReference>
<accession>A0ABT2U9G7</accession>
<dbReference type="InterPro" id="IPR010502">
    <property type="entry name" value="Carb-bd_dom_fam9"/>
</dbReference>
<dbReference type="InterPro" id="IPR001119">
    <property type="entry name" value="SLH_dom"/>
</dbReference>
<keyword evidence="5" id="KW-1185">Reference proteome</keyword>
<dbReference type="PROSITE" id="PS51704">
    <property type="entry name" value="GP_PDE"/>
    <property type="match status" value="1"/>
</dbReference>
<gene>
    <name evidence="4" type="ORF">OB236_03975</name>
</gene>
<dbReference type="PANTHER" id="PTHR46211:SF14">
    <property type="entry name" value="GLYCEROPHOSPHODIESTER PHOSPHODIESTERASE"/>
    <property type="match status" value="1"/>
</dbReference>
<dbReference type="InterPro" id="IPR017946">
    <property type="entry name" value="PLC-like_Pdiesterase_TIM-brl"/>
</dbReference>
<evidence type="ECO:0000259" key="2">
    <source>
        <dbReference type="PROSITE" id="PS51272"/>
    </source>
</evidence>
<dbReference type="Pfam" id="PF03009">
    <property type="entry name" value="GDPD"/>
    <property type="match status" value="1"/>
</dbReference>
<feature type="domain" description="SLH" evidence="2">
    <location>
        <begin position="1887"/>
        <end position="1947"/>
    </location>
</feature>
<dbReference type="Proteomes" id="UP001652445">
    <property type="component" value="Unassembled WGS sequence"/>
</dbReference>
<feature type="compositionally biased region" description="Gly residues" evidence="1">
    <location>
        <begin position="1397"/>
        <end position="1435"/>
    </location>
</feature>
<organism evidence="4 5">
    <name type="scientific">Paenibacillus baimaensis</name>
    <dbReference type="NCBI Taxonomy" id="2982185"/>
    <lineage>
        <taxon>Bacteria</taxon>
        <taxon>Bacillati</taxon>
        <taxon>Bacillota</taxon>
        <taxon>Bacilli</taxon>
        <taxon>Bacillales</taxon>
        <taxon>Paenibacillaceae</taxon>
        <taxon>Paenibacillus</taxon>
    </lineage>
</organism>
<feature type="region of interest" description="Disordered" evidence="1">
    <location>
        <begin position="1386"/>
        <end position="1444"/>
    </location>
</feature>
<feature type="domain" description="GP-PDE" evidence="3">
    <location>
        <begin position="1056"/>
        <end position="1298"/>
    </location>
</feature>
<feature type="domain" description="SLH" evidence="2">
    <location>
        <begin position="1757"/>
        <end position="1816"/>
    </location>
</feature>
<comment type="caution">
    <text evidence="4">The sequence shown here is derived from an EMBL/GenBank/DDBJ whole genome shotgun (WGS) entry which is preliminary data.</text>
</comment>
<proteinExistence type="predicted"/>
<dbReference type="Pfam" id="PF00395">
    <property type="entry name" value="SLH"/>
    <property type="match status" value="3"/>
</dbReference>
<dbReference type="EMBL" id="JAOQIO010000007">
    <property type="protein sequence ID" value="MCU6791284.1"/>
    <property type="molecule type" value="Genomic_DNA"/>
</dbReference>
<dbReference type="Pfam" id="PF06452">
    <property type="entry name" value="CBM9_1"/>
    <property type="match status" value="1"/>
</dbReference>
<evidence type="ECO:0000313" key="5">
    <source>
        <dbReference type="Proteomes" id="UP001652445"/>
    </source>
</evidence>